<proteinExistence type="inferred from homology"/>
<evidence type="ECO:0000256" key="6">
    <source>
        <dbReference type="ARBA" id="ARBA00023136"/>
    </source>
</evidence>
<evidence type="ECO:0000256" key="2">
    <source>
        <dbReference type="ARBA" id="ARBA00022448"/>
    </source>
</evidence>
<sequence>MSSDTVIASVVPKKKMSIGDIVWEIIKYASVALCAFLAVLPIVSCVITSLKTEVEYQSTNVMTLPENFFNFNNYVQAFAQANMGLAFINSGIILLFVLAGSTMIGSQLAYVLNRFSFPGNALIRNLFTFAALLPGIAMQVSVYEIMVNLGLVNTLYGYIIMMMGTDVMSIYIYIQFFENLPVSLDESAFLDGANYFQIYAKILLPLLKPAIVTNLILKGVGVYNEYYCANLYLQDKRKLCTVATSLYTFTGPMGNQYHLICAGVIMSLLPALIIFLLCQKQIYNGVAAGAVKG</sequence>
<evidence type="ECO:0000256" key="7">
    <source>
        <dbReference type="RuleBase" id="RU363032"/>
    </source>
</evidence>
<keyword evidence="6 7" id="KW-0472">Membrane</keyword>
<organism evidence="9 10">
    <name type="scientific">Butyrivibrio hungatei</name>
    <dbReference type="NCBI Taxonomy" id="185008"/>
    <lineage>
        <taxon>Bacteria</taxon>
        <taxon>Bacillati</taxon>
        <taxon>Bacillota</taxon>
        <taxon>Clostridia</taxon>
        <taxon>Lachnospirales</taxon>
        <taxon>Lachnospiraceae</taxon>
        <taxon>Butyrivibrio</taxon>
    </lineage>
</organism>
<dbReference type="InterPro" id="IPR035906">
    <property type="entry name" value="MetI-like_sf"/>
</dbReference>
<evidence type="ECO:0000313" key="9">
    <source>
        <dbReference type="EMBL" id="SCX76749.1"/>
    </source>
</evidence>
<feature type="domain" description="ABC transmembrane type-1" evidence="8">
    <location>
        <begin position="87"/>
        <end position="278"/>
    </location>
</feature>
<keyword evidence="5 7" id="KW-1133">Transmembrane helix</keyword>
<dbReference type="PANTHER" id="PTHR43744">
    <property type="entry name" value="ABC TRANSPORTER PERMEASE PROTEIN MG189-RELATED-RELATED"/>
    <property type="match status" value="1"/>
</dbReference>
<feature type="transmembrane region" description="Helical" evidence="7">
    <location>
        <begin position="155"/>
        <end position="174"/>
    </location>
</feature>
<feature type="transmembrane region" description="Helical" evidence="7">
    <location>
        <begin position="257"/>
        <end position="278"/>
    </location>
</feature>
<evidence type="ECO:0000313" key="10">
    <source>
        <dbReference type="Proteomes" id="UP000183047"/>
    </source>
</evidence>
<dbReference type="Gene3D" id="1.10.3720.10">
    <property type="entry name" value="MetI-like"/>
    <property type="match status" value="1"/>
</dbReference>
<dbReference type="PANTHER" id="PTHR43744:SF3">
    <property type="entry name" value="LACTOSE TRANSPORT SYSTEM PERMEASE PROTEIN LACG"/>
    <property type="match status" value="1"/>
</dbReference>
<evidence type="ECO:0000256" key="3">
    <source>
        <dbReference type="ARBA" id="ARBA00022475"/>
    </source>
</evidence>
<dbReference type="CDD" id="cd06261">
    <property type="entry name" value="TM_PBP2"/>
    <property type="match status" value="1"/>
</dbReference>
<evidence type="ECO:0000259" key="8">
    <source>
        <dbReference type="PROSITE" id="PS50928"/>
    </source>
</evidence>
<dbReference type="EMBL" id="FMUR01000003">
    <property type="protein sequence ID" value="SCX76749.1"/>
    <property type="molecule type" value="Genomic_DNA"/>
</dbReference>
<gene>
    <name evidence="9" type="ORF">SAMN02910451_00212</name>
</gene>
<dbReference type="GO" id="GO:0055085">
    <property type="term" value="P:transmembrane transport"/>
    <property type="evidence" value="ECO:0007669"/>
    <property type="project" value="InterPro"/>
</dbReference>
<evidence type="ECO:0000256" key="4">
    <source>
        <dbReference type="ARBA" id="ARBA00022692"/>
    </source>
</evidence>
<evidence type="ECO:0000256" key="5">
    <source>
        <dbReference type="ARBA" id="ARBA00022989"/>
    </source>
</evidence>
<dbReference type="InterPro" id="IPR000515">
    <property type="entry name" value="MetI-like"/>
</dbReference>
<protein>
    <submittedName>
        <fullName evidence="9">Multiple sugar transport system permease protein</fullName>
    </submittedName>
</protein>
<keyword evidence="10" id="KW-1185">Reference proteome</keyword>
<dbReference type="SUPFAM" id="SSF161098">
    <property type="entry name" value="MetI-like"/>
    <property type="match status" value="1"/>
</dbReference>
<feature type="transmembrane region" description="Helical" evidence="7">
    <location>
        <begin position="25"/>
        <end position="47"/>
    </location>
</feature>
<comment type="subcellular location">
    <subcellularLocation>
        <location evidence="1 7">Cell membrane</location>
        <topology evidence="1 7">Multi-pass membrane protein</topology>
    </subcellularLocation>
</comment>
<dbReference type="GO" id="GO:0005886">
    <property type="term" value="C:plasma membrane"/>
    <property type="evidence" value="ECO:0007669"/>
    <property type="project" value="UniProtKB-SubCell"/>
</dbReference>
<feature type="transmembrane region" description="Helical" evidence="7">
    <location>
        <begin position="122"/>
        <end position="143"/>
    </location>
</feature>
<accession>A0A1G5AFX7</accession>
<dbReference type="PROSITE" id="PS50928">
    <property type="entry name" value="ABC_TM1"/>
    <property type="match status" value="1"/>
</dbReference>
<name>A0A1G5AFX7_9FIRM</name>
<keyword evidence="4 7" id="KW-0812">Transmembrane</keyword>
<keyword evidence="3" id="KW-1003">Cell membrane</keyword>
<evidence type="ECO:0000256" key="1">
    <source>
        <dbReference type="ARBA" id="ARBA00004651"/>
    </source>
</evidence>
<dbReference type="Pfam" id="PF00528">
    <property type="entry name" value="BPD_transp_1"/>
    <property type="match status" value="1"/>
</dbReference>
<keyword evidence="2 7" id="KW-0813">Transport</keyword>
<comment type="similarity">
    <text evidence="7">Belongs to the binding-protein-dependent transport system permease family.</text>
</comment>
<feature type="transmembrane region" description="Helical" evidence="7">
    <location>
        <begin position="86"/>
        <end position="110"/>
    </location>
</feature>
<reference evidence="10" key="1">
    <citation type="submission" date="2016-10" db="EMBL/GenBank/DDBJ databases">
        <authorList>
            <person name="Varghese N."/>
            <person name="Submissions S."/>
        </authorList>
    </citation>
    <scope>NUCLEOTIDE SEQUENCE [LARGE SCALE GENOMIC DNA]</scope>
    <source>
        <strain evidence="10">XBD2006</strain>
    </source>
</reference>
<keyword evidence="9" id="KW-0762">Sugar transport</keyword>
<dbReference type="AlphaFoldDB" id="A0A1G5AFX7"/>
<dbReference type="Proteomes" id="UP000183047">
    <property type="component" value="Unassembled WGS sequence"/>
</dbReference>